<protein>
    <recommendedName>
        <fullName evidence="1">DUF4180 domain-containing protein</fullName>
    </recommendedName>
</protein>
<evidence type="ECO:0000259" key="1">
    <source>
        <dbReference type="Pfam" id="PF13788"/>
    </source>
</evidence>
<dbReference type="Proteomes" id="UP000245263">
    <property type="component" value="Chromosome 1"/>
</dbReference>
<dbReference type="Pfam" id="PF13788">
    <property type="entry name" value="DUF4180"/>
    <property type="match status" value="1"/>
</dbReference>
<evidence type="ECO:0000313" key="2">
    <source>
        <dbReference type="EMBL" id="BDA80279.1"/>
    </source>
</evidence>
<sequence length="121" mass="13934">MNLHKVIENNIEIVSVNSKEILITDTQSALDLMATIRYEADCDRFILNKNNITEYFFELKTGLAGSILQKVINYQLKLAIIGDFSIYTSKSLKDFIYEMNSGKDIFFLENEEQAIERLAKV</sequence>
<evidence type="ECO:0000313" key="3">
    <source>
        <dbReference type="Proteomes" id="UP000245263"/>
    </source>
</evidence>
<accession>A0ABN6KK08</accession>
<dbReference type="EMBL" id="AP025028">
    <property type="protein sequence ID" value="BDA80279.1"/>
    <property type="molecule type" value="Genomic_DNA"/>
</dbReference>
<reference evidence="2 3" key="1">
    <citation type="submission" date="2021-08" db="EMBL/GenBank/DDBJ databases">
        <title>Complete genome sequence of Leptospira kobayashii strain E30.</title>
        <authorList>
            <person name="Nakao R."/>
            <person name="Nakamura S."/>
            <person name="Masuzawa T."/>
            <person name="Koizumi N."/>
        </authorList>
    </citation>
    <scope>NUCLEOTIDE SEQUENCE [LARGE SCALE GENOMIC DNA]</scope>
    <source>
        <strain evidence="2 3">E30</strain>
    </source>
</reference>
<dbReference type="InterPro" id="IPR025438">
    <property type="entry name" value="DUF4180"/>
</dbReference>
<feature type="domain" description="DUF4180" evidence="1">
    <location>
        <begin position="9"/>
        <end position="118"/>
    </location>
</feature>
<dbReference type="RefSeq" id="WP_109021338.1">
    <property type="nucleotide sequence ID" value="NZ_AP025028.1"/>
</dbReference>
<proteinExistence type="predicted"/>
<gene>
    <name evidence="2" type="ORF">LPTSP3_g32090</name>
</gene>
<keyword evidence="3" id="KW-1185">Reference proteome</keyword>
<organism evidence="2 3">
    <name type="scientific">Leptospira kobayashii</name>
    <dbReference type="NCBI Taxonomy" id="1917830"/>
    <lineage>
        <taxon>Bacteria</taxon>
        <taxon>Pseudomonadati</taxon>
        <taxon>Spirochaetota</taxon>
        <taxon>Spirochaetia</taxon>
        <taxon>Leptospirales</taxon>
        <taxon>Leptospiraceae</taxon>
        <taxon>Leptospira</taxon>
    </lineage>
</organism>
<name>A0ABN6KK08_9LEPT</name>